<sequence>MQHHRSLTYSADQKQNRLADGPTFTIEISIVNHRYWKISDKPVSCSCKIATMTPES</sequence>
<evidence type="ECO:0000313" key="1">
    <source>
        <dbReference type="EMBL" id="JAE11759.1"/>
    </source>
</evidence>
<organism evidence="1">
    <name type="scientific">Arundo donax</name>
    <name type="common">Giant reed</name>
    <name type="synonym">Donax arundinaceus</name>
    <dbReference type="NCBI Taxonomy" id="35708"/>
    <lineage>
        <taxon>Eukaryota</taxon>
        <taxon>Viridiplantae</taxon>
        <taxon>Streptophyta</taxon>
        <taxon>Embryophyta</taxon>
        <taxon>Tracheophyta</taxon>
        <taxon>Spermatophyta</taxon>
        <taxon>Magnoliopsida</taxon>
        <taxon>Liliopsida</taxon>
        <taxon>Poales</taxon>
        <taxon>Poaceae</taxon>
        <taxon>PACMAD clade</taxon>
        <taxon>Arundinoideae</taxon>
        <taxon>Arundineae</taxon>
        <taxon>Arundo</taxon>
    </lineage>
</organism>
<proteinExistence type="predicted"/>
<dbReference type="EMBL" id="GBRH01186137">
    <property type="protein sequence ID" value="JAE11759.1"/>
    <property type="molecule type" value="Transcribed_RNA"/>
</dbReference>
<accession>A0A0A9FKK2</accession>
<reference evidence="1" key="1">
    <citation type="submission" date="2014-09" db="EMBL/GenBank/DDBJ databases">
        <authorList>
            <person name="Magalhaes I.L.F."/>
            <person name="Oliveira U."/>
            <person name="Santos F.R."/>
            <person name="Vidigal T.H.D.A."/>
            <person name="Brescovit A.D."/>
            <person name="Santos A.J."/>
        </authorList>
    </citation>
    <scope>NUCLEOTIDE SEQUENCE</scope>
    <source>
        <tissue evidence="1">Shoot tissue taken approximately 20 cm above the soil surface</tissue>
    </source>
</reference>
<name>A0A0A9FKK2_ARUDO</name>
<reference evidence="1" key="2">
    <citation type="journal article" date="2015" name="Data Brief">
        <title>Shoot transcriptome of the giant reed, Arundo donax.</title>
        <authorList>
            <person name="Barrero R.A."/>
            <person name="Guerrero F.D."/>
            <person name="Moolhuijzen P."/>
            <person name="Goolsby J.A."/>
            <person name="Tidwell J."/>
            <person name="Bellgard S.E."/>
            <person name="Bellgard M.I."/>
        </authorList>
    </citation>
    <scope>NUCLEOTIDE SEQUENCE</scope>
    <source>
        <tissue evidence="1">Shoot tissue taken approximately 20 cm above the soil surface</tissue>
    </source>
</reference>
<dbReference type="AlphaFoldDB" id="A0A0A9FKK2"/>
<protein>
    <submittedName>
        <fullName evidence="1">Uncharacterized protein</fullName>
    </submittedName>
</protein>